<sequence>MPGPRPSSTRGSLGSQSFCRHENSSPGRSFVQHLRLVTLFHGGHRCTCAAIIQVYNNCAADFLRTSPKCRPYSGARHEPDRFTDNHDLPERLLFPVAAMNRRSFHRAPEGERRQELIEATLDCISEFGLKGATVRQIAVRAGVTAGLVRHYFDSKDQMVAEAYRAVIASLTEKAKNVEGDPTTRLKDFIAINLTEPVADSRSVSLWAAFISQVRVDPVLAEIHRDGYLAFRNALQDLLSDFLAAKGRPAGPEECRRYAIAINGLVDGLWVEGCLAGDLFRDGELVSIAMASVEALLGLPMEE</sequence>
<dbReference type="InterPro" id="IPR023772">
    <property type="entry name" value="DNA-bd_HTH_TetR-type_CS"/>
</dbReference>
<feature type="region of interest" description="Disordered" evidence="6">
    <location>
        <begin position="1"/>
        <end position="26"/>
    </location>
</feature>
<feature type="domain" description="HTH tetR-type" evidence="7">
    <location>
        <begin position="110"/>
        <end position="170"/>
    </location>
</feature>
<keyword evidence="9" id="KW-1185">Reference proteome</keyword>
<evidence type="ECO:0000256" key="4">
    <source>
        <dbReference type="ARBA" id="ARBA00023163"/>
    </source>
</evidence>
<reference evidence="8 9" key="1">
    <citation type="journal article" date="2009" name="Appl. Environ. Microbiol.">
        <title>Rhizobium sp. strain NGR234 possesses a remarkable number of secretion systems.</title>
        <authorList>
            <person name="Schmeisser C."/>
            <person name="Liesegang H."/>
            <person name="Krysciak D."/>
            <person name="Bakkou N."/>
            <person name="Le Quere A."/>
            <person name="Wollherr A."/>
            <person name="Heinemeyer I."/>
            <person name="Morgenstern B."/>
            <person name="Pommerening-Roeser A."/>
            <person name="Flores M."/>
            <person name="Palacios R."/>
            <person name="Brenner S."/>
            <person name="Gottschalk G."/>
            <person name="Schmitz R.A."/>
            <person name="Broughton W.J."/>
            <person name="Perret X."/>
            <person name="Strittmatter A.W."/>
            <person name="Streit W.R."/>
        </authorList>
    </citation>
    <scope>NUCLEOTIDE SEQUENCE [LARGE SCALE GENOMIC DNA]</scope>
    <source>
        <strain evidence="9">NBRC 101917 / NGR234</strain>
    </source>
</reference>
<evidence type="ECO:0000256" key="3">
    <source>
        <dbReference type="ARBA" id="ARBA00023125"/>
    </source>
</evidence>
<dbReference type="AlphaFoldDB" id="C3MFU6"/>
<evidence type="ECO:0000313" key="8">
    <source>
        <dbReference type="EMBL" id="ACP23997.1"/>
    </source>
</evidence>
<dbReference type="STRING" id="394.NGR_c01970"/>
<name>C3MFU6_SINFN</name>
<dbReference type="SUPFAM" id="SSF46689">
    <property type="entry name" value="Homeodomain-like"/>
    <property type="match status" value="1"/>
</dbReference>
<dbReference type="InterPro" id="IPR009057">
    <property type="entry name" value="Homeodomain-like_sf"/>
</dbReference>
<dbReference type="GO" id="GO:0003700">
    <property type="term" value="F:DNA-binding transcription factor activity"/>
    <property type="evidence" value="ECO:0007669"/>
    <property type="project" value="TreeGrafter"/>
</dbReference>
<dbReference type="Proteomes" id="UP000001054">
    <property type="component" value="Chromosome"/>
</dbReference>
<evidence type="ECO:0000256" key="2">
    <source>
        <dbReference type="ARBA" id="ARBA00023015"/>
    </source>
</evidence>
<keyword evidence="2" id="KW-0805">Transcription regulation</keyword>
<dbReference type="InterPro" id="IPR039538">
    <property type="entry name" value="BetI_C"/>
</dbReference>
<dbReference type="Gene3D" id="1.10.357.10">
    <property type="entry name" value="Tetracycline Repressor, domain 2"/>
    <property type="match status" value="1"/>
</dbReference>
<dbReference type="PANTHER" id="PTHR30055:SF228">
    <property type="entry name" value="TRANSCRIPTIONAL REGULATOR-RELATED"/>
    <property type="match status" value="1"/>
</dbReference>
<evidence type="ECO:0000256" key="6">
    <source>
        <dbReference type="SAM" id="MobiDB-lite"/>
    </source>
</evidence>
<dbReference type="PATRIC" id="fig|394.7.peg.2994"/>
<dbReference type="SUPFAM" id="SSF48498">
    <property type="entry name" value="Tetracyclin repressor-like, C-terminal domain"/>
    <property type="match status" value="1"/>
</dbReference>
<keyword evidence="4" id="KW-0804">Transcription</keyword>
<protein>
    <submittedName>
        <fullName evidence="8">HTH-type transcriptional regulator, TetR family</fullName>
    </submittedName>
</protein>
<keyword evidence="3 5" id="KW-0238">DNA-binding</keyword>
<dbReference type="Pfam" id="PF13977">
    <property type="entry name" value="TetR_C_6"/>
    <property type="match status" value="1"/>
</dbReference>
<gene>
    <name evidence="8" type="ordered locus">NGR_c01970</name>
</gene>
<dbReference type="KEGG" id="rhi:NGR_c01970"/>
<dbReference type="PRINTS" id="PR00455">
    <property type="entry name" value="HTHTETR"/>
</dbReference>
<feature type="compositionally biased region" description="Polar residues" evidence="6">
    <location>
        <begin position="1"/>
        <end position="18"/>
    </location>
</feature>
<dbReference type="OrthoDB" id="9809265at2"/>
<dbReference type="PROSITE" id="PS50977">
    <property type="entry name" value="HTH_TETR_2"/>
    <property type="match status" value="1"/>
</dbReference>
<dbReference type="HOGENOM" id="CLU_069356_15_4_5"/>
<evidence type="ECO:0000259" key="7">
    <source>
        <dbReference type="PROSITE" id="PS50977"/>
    </source>
</evidence>
<dbReference type="InterPro" id="IPR001647">
    <property type="entry name" value="HTH_TetR"/>
</dbReference>
<dbReference type="PROSITE" id="PS01081">
    <property type="entry name" value="HTH_TETR_1"/>
    <property type="match status" value="1"/>
</dbReference>
<proteinExistence type="predicted"/>
<feature type="DNA-binding region" description="H-T-H motif" evidence="5">
    <location>
        <begin position="133"/>
        <end position="152"/>
    </location>
</feature>
<evidence type="ECO:0000256" key="5">
    <source>
        <dbReference type="PROSITE-ProRule" id="PRU00335"/>
    </source>
</evidence>
<dbReference type="EMBL" id="CP001389">
    <property type="protein sequence ID" value="ACP23997.1"/>
    <property type="molecule type" value="Genomic_DNA"/>
</dbReference>
<evidence type="ECO:0000313" key="9">
    <source>
        <dbReference type="Proteomes" id="UP000001054"/>
    </source>
</evidence>
<dbReference type="Pfam" id="PF00440">
    <property type="entry name" value="TetR_N"/>
    <property type="match status" value="1"/>
</dbReference>
<dbReference type="InterPro" id="IPR050109">
    <property type="entry name" value="HTH-type_TetR-like_transc_reg"/>
</dbReference>
<keyword evidence="1" id="KW-0678">Repressor</keyword>
<evidence type="ECO:0000256" key="1">
    <source>
        <dbReference type="ARBA" id="ARBA00022491"/>
    </source>
</evidence>
<organism evidence="8 9">
    <name type="scientific">Sinorhizobium fredii (strain NBRC 101917 / NGR234)</name>
    <dbReference type="NCBI Taxonomy" id="394"/>
    <lineage>
        <taxon>Bacteria</taxon>
        <taxon>Pseudomonadati</taxon>
        <taxon>Pseudomonadota</taxon>
        <taxon>Alphaproteobacteria</taxon>
        <taxon>Hyphomicrobiales</taxon>
        <taxon>Rhizobiaceae</taxon>
        <taxon>Sinorhizobium/Ensifer group</taxon>
        <taxon>Sinorhizobium</taxon>
    </lineage>
</organism>
<dbReference type="PANTHER" id="PTHR30055">
    <property type="entry name" value="HTH-TYPE TRANSCRIPTIONAL REGULATOR RUTR"/>
    <property type="match status" value="1"/>
</dbReference>
<dbReference type="eggNOG" id="COG1309">
    <property type="taxonomic scope" value="Bacteria"/>
</dbReference>
<dbReference type="GO" id="GO:0000976">
    <property type="term" value="F:transcription cis-regulatory region binding"/>
    <property type="evidence" value="ECO:0007669"/>
    <property type="project" value="TreeGrafter"/>
</dbReference>
<accession>C3MFU6</accession>
<dbReference type="InterPro" id="IPR036271">
    <property type="entry name" value="Tet_transcr_reg_TetR-rel_C_sf"/>
</dbReference>